<protein>
    <submittedName>
        <fullName evidence="2">Uncharacterized protein</fullName>
    </submittedName>
</protein>
<name>A0A6A6TFJ8_9PLEO</name>
<proteinExistence type="predicted"/>
<evidence type="ECO:0000313" key="3">
    <source>
        <dbReference type="Proteomes" id="UP000799324"/>
    </source>
</evidence>
<reference evidence="2" key="1">
    <citation type="journal article" date="2020" name="Stud. Mycol.">
        <title>101 Dothideomycetes genomes: a test case for predicting lifestyles and emergence of pathogens.</title>
        <authorList>
            <person name="Haridas S."/>
            <person name="Albert R."/>
            <person name="Binder M."/>
            <person name="Bloem J."/>
            <person name="Labutti K."/>
            <person name="Salamov A."/>
            <person name="Andreopoulos B."/>
            <person name="Baker S."/>
            <person name="Barry K."/>
            <person name="Bills G."/>
            <person name="Bluhm B."/>
            <person name="Cannon C."/>
            <person name="Castanera R."/>
            <person name="Culley D."/>
            <person name="Daum C."/>
            <person name="Ezra D."/>
            <person name="Gonzalez J."/>
            <person name="Henrissat B."/>
            <person name="Kuo A."/>
            <person name="Liang C."/>
            <person name="Lipzen A."/>
            <person name="Lutzoni F."/>
            <person name="Magnuson J."/>
            <person name="Mondo S."/>
            <person name="Nolan M."/>
            <person name="Ohm R."/>
            <person name="Pangilinan J."/>
            <person name="Park H.-J."/>
            <person name="Ramirez L."/>
            <person name="Alfaro M."/>
            <person name="Sun H."/>
            <person name="Tritt A."/>
            <person name="Yoshinaga Y."/>
            <person name="Zwiers L.-H."/>
            <person name="Turgeon B."/>
            <person name="Goodwin S."/>
            <person name="Spatafora J."/>
            <person name="Crous P."/>
            <person name="Grigoriev I."/>
        </authorList>
    </citation>
    <scope>NUCLEOTIDE SEQUENCE</scope>
    <source>
        <strain evidence="2">CBS 122681</strain>
    </source>
</reference>
<gene>
    <name evidence="2" type="ORF">K491DRAFT_740422</name>
</gene>
<evidence type="ECO:0000256" key="1">
    <source>
        <dbReference type="SAM" id="MobiDB-lite"/>
    </source>
</evidence>
<dbReference type="AlphaFoldDB" id="A0A6A6TFJ8"/>
<dbReference type="EMBL" id="MU004319">
    <property type="protein sequence ID" value="KAF2658037.1"/>
    <property type="molecule type" value="Genomic_DNA"/>
</dbReference>
<sequence length="195" mass="21978">MKQPTVSWNPNIELPGAHVLQSLTAICTVASQERQCQGYKLMYIQGGIHTSRDPREHITVQLRTQEQQDQHTHHVAHVYVSGPKGSQTYSKIKVYKDDIKDDDKKKKRRRKCTPASSSDRPSPSCHCPNAPHSESDAATGWGFDRKTSSELGETSLVTVVIAARVILLGRLALAWGHRNFWGWALVQYHPSREEL</sequence>
<evidence type="ECO:0000313" key="2">
    <source>
        <dbReference type="EMBL" id="KAF2658037.1"/>
    </source>
</evidence>
<keyword evidence="3" id="KW-1185">Reference proteome</keyword>
<dbReference type="Proteomes" id="UP000799324">
    <property type="component" value="Unassembled WGS sequence"/>
</dbReference>
<organism evidence="2 3">
    <name type="scientific">Lophiostoma macrostomum CBS 122681</name>
    <dbReference type="NCBI Taxonomy" id="1314788"/>
    <lineage>
        <taxon>Eukaryota</taxon>
        <taxon>Fungi</taxon>
        <taxon>Dikarya</taxon>
        <taxon>Ascomycota</taxon>
        <taxon>Pezizomycotina</taxon>
        <taxon>Dothideomycetes</taxon>
        <taxon>Pleosporomycetidae</taxon>
        <taxon>Pleosporales</taxon>
        <taxon>Lophiostomataceae</taxon>
        <taxon>Lophiostoma</taxon>
    </lineage>
</organism>
<accession>A0A6A6TFJ8</accession>
<feature type="region of interest" description="Disordered" evidence="1">
    <location>
        <begin position="100"/>
        <end position="141"/>
    </location>
</feature>